<gene>
    <name evidence="2" type="ORF">OY187_21475</name>
</gene>
<dbReference type="SUPFAM" id="SSF50494">
    <property type="entry name" value="Trypsin-like serine proteases"/>
    <property type="match status" value="1"/>
</dbReference>
<reference evidence="2" key="1">
    <citation type="submission" date="2022-12" db="EMBL/GenBank/DDBJ databases">
        <title>Whole genome sequence of Mycolicibacterium iranicum strain SBH312.</title>
        <authorList>
            <person name="Jani J."/>
            <person name="Arifin Mustapha Z."/>
            <person name="Ahmed K."/>
            <person name="Kai Ling C."/>
        </authorList>
    </citation>
    <scope>NUCLEOTIDE SEQUENCE</scope>
    <source>
        <strain evidence="2">SBH312</strain>
    </source>
</reference>
<feature type="signal peptide" evidence="1">
    <location>
        <begin position="1"/>
        <end position="28"/>
    </location>
</feature>
<proteinExistence type="predicted"/>
<sequence>MNLHPMRFIVAAVAVAVATLLAPIPAAASPTVMAYPGMVIEQGDSACAIGFIDTRRRIAYSAGHCATTQTVTDQAGRPIGVVALSEHNRAGHKRTGPRDSVIDYQVIALNSNVQVTNQLGPSGTRPLITEPGVKPKPGMKVCQLGPITGSSCGTIEAVHDGWFTMEAAGMTSQRGDSGAPVYTYTTASGPKPVIVGILRGLNGGQVAAVSWPDTMMRAIYAAAEATA</sequence>
<feature type="chain" id="PRO_5046782314" description="Trypsin" evidence="1">
    <location>
        <begin position="29"/>
        <end position="227"/>
    </location>
</feature>
<evidence type="ECO:0000256" key="1">
    <source>
        <dbReference type="SAM" id="SignalP"/>
    </source>
</evidence>
<dbReference type="EMBL" id="JAPQYE010000011">
    <property type="protein sequence ID" value="MCZ0730625.1"/>
    <property type="molecule type" value="Genomic_DNA"/>
</dbReference>
<comment type="caution">
    <text evidence="2">The sequence shown here is derived from an EMBL/GenBank/DDBJ whole genome shotgun (WGS) entry which is preliminary data.</text>
</comment>
<protein>
    <recommendedName>
        <fullName evidence="4">Trypsin</fullName>
    </recommendedName>
</protein>
<dbReference type="InterPro" id="IPR043504">
    <property type="entry name" value="Peptidase_S1_PA_chymotrypsin"/>
</dbReference>
<name>A0ABT4HK95_MYCIR</name>
<evidence type="ECO:0008006" key="4">
    <source>
        <dbReference type="Google" id="ProtNLM"/>
    </source>
</evidence>
<dbReference type="Gene3D" id="2.40.10.10">
    <property type="entry name" value="Trypsin-like serine proteases"/>
    <property type="match status" value="2"/>
</dbReference>
<dbReference type="RefSeq" id="WP_268787150.1">
    <property type="nucleotide sequence ID" value="NZ_JAPQYE010000011.1"/>
</dbReference>
<evidence type="ECO:0000313" key="3">
    <source>
        <dbReference type="Proteomes" id="UP001084650"/>
    </source>
</evidence>
<keyword evidence="3" id="KW-1185">Reference proteome</keyword>
<dbReference type="Proteomes" id="UP001084650">
    <property type="component" value="Unassembled WGS sequence"/>
</dbReference>
<keyword evidence="1" id="KW-0732">Signal</keyword>
<accession>A0ABT4HK95</accession>
<organism evidence="2 3">
    <name type="scientific">Mycolicibacterium iranicum</name>
    <name type="common">Mycobacterium iranicum</name>
    <dbReference type="NCBI Taxonomy" id="912594"/>
    <lineage>
        <taxon>Bacteria</taxon>
        <taxon>Bacillati</taxon>
        <taxon>Actinomycetota</taxon>
        <taxon>Actinomycetes</taxon>
        <taxon>Mycobacteriales</taxon>
        <taxon>Mycobacteriaceae</taxon>
        <taxon>Mycolicibacterium</taxon>
    </lineage>
</organism>
<evidence type="ECO:0000313" key="2">
    <source>
        <dbReference type="EMBL" id="MCZ0730625.1"/>
    </source>
</evidence>
<dbReference type="InterPro" id="IPR009003">
    <property type="entry name" value="Peptidase_S1_PA"/>
</dbReference>